<dbReference type="GO" id="GO:0016491">
    <property type="term" value="F:oxidoreductase activity"/>
    <property type="evidence" value="ECO:0007669"/>
    <property type="project" value="InterPro"/>
</dbReference>
<dbReference type="SUPFAM" id="SSF53706">
    <property type="entry name" value="Formate dehydrogenase/DMSO reductase, domains 1-3"/>
    <property type="match status" value="1"/>
</dbReference>
<dbReference type="RefSeq" id="WP_129255499.1">
    <property type="nucleotide sequence ID" value="NZ_SAXA01000017.1"/>
</dbReference>
<sequence>MKLISSACPRNCYSTCSLKVRVENNRICGIEPHSENKATPEGPCIKGLAYVERANSKDRILYPQKRVAEGKYQRISWDEALDCIAENLSNCKEQFGPHSVLYFASSGMSGLLNGVSTSFWKLFGGATTTYGNLCWPAGLEATRLCLGANKHNAPWDLEHAKLIVLWGKNPAETNIQEMIPIEKAQEKGAQFIVIDPRRTPSAERANSLFQVKSGTDAALALGLAREIIKNDWIDHDFIEKNVLGFEQFKERAEAYTPEKVSQICRISETSIRHLAKQIGTIKPMTLIPGYGMQRYENGGQTTRCLLALSVITGNIGKQGACWHYANLQSYVFDDLKEPLSYFPGCEHPSFRRKVSVAKLGEDLLKLVDPEVKMIWVERGNPLSQNPDTNSIRKAFRKAGFRVVVDQFMTDTAYEADIILPAKNMFEQSDIIGSYWNPYVQLKQKVVEPAGEVKPETEIYYLLAKRLGMDAAEISKHIPAPTDEAIENYLENCLKKFPELSLEALKEGPQLANSFEEIPFVDHQFPTPSGKIELYSKQAQEMWGIDPLPDYRPLPEQNEFPLQLISPNSKNRIHSQFGNLEVIKQFDPEAYLFVHPLDAEAREIANNERVKLYNHQGQAELKVQFDLGLRPGNVVLTNGHWALNGASPNLFTKGTETDMGHGTAFHNTWVDIEKLQK</sequence>
<dbReference type="SMART" id="SM00926">
    <property type="entry name" value="Molybdop_Fe4S4"/>
    <property type="match status" value="1"/>
</dbReference>
<keyword evidence="4" id="KW-0411">Iron-sulfur</keyword>
<dbReference type="InterPro" id="IPR006656">
    <property type="entry name" value="Mopterin_OxRdtase"/>
</dbReference>
<dbReference type="Pfam" id="PF04879">
    <property type="entry name" value="Molybdop_Fe4S4"/>
    <property type="match status" value="1"/>
</dbReference>
<dbReference type="CDD" id="cd02766">
    <property type="entry name" value="MopB_3"/>
    <property type="match status" value="1"/>
</dbReference>
<keyword evidence="2" id="KW-0479">Metal-binding</keyword>
<evidence type="ECO:0000256" key="2">
    <source>
        <dbReference type="ARBA" id="ARBA00022723"/>
    </source>
</evidence>
<dbReference type="Gene3D" id="3.40.50.740">
    <property type="match status" value="1"/>
</dbReference>
<keyword evidence="7" id="KW-1185">Reference proteome</keyword>
<dbReference type="OrthoDB" id="9792592at2"/>
<evidence type="ECO:0000259" key="5">
    <source>
        <dbReference type="PROSITE" id="PS51669"/>
    </source>
</evidence>
<dbReference type="AlphaFoldDB" id="A0A4Q1JJJ4"/>
<dbReference type="InterPro" id="IPR006657">
    <property type="entry name" value="MoPterin_dinucl-bd_dom"/>
</dbReference>
<dbReference type="InterPro" id="IPR006963">
    <property type="entry name" value="Mopterin_OxRdtase_4Fe-4S_dom"/>
</dbReference>
<reference evidence="6 7" key="1">
    <citation type="submission" date="2019-01" db="EMBL/GenBank/DDBJ databases">
        <title>Ancylomarina salipaludis sp. nov., isolated from a salt marsh.</title>
        <authorList>
            <person name="Yoon J.-H."/>
        </authorList>
    </citation>
    <scope>NUCLEOTIDE SEQUENCE [LARGE SCALE GENOMIC DNA]</scope>
    <source>
        <strain evidence="6 7">SHSM-M15</strain>
    </source>
</reference>
<dbReference type="Gene3D" id="3.30.2070.10">
    <property type="entry name" value="Formate dehydrogenase/DMSO reductase"/>
    <property type="match status" value="1"/>
</dbReference>
<dbReference type="PROSITE" id="PS51669">
    <property type="entry name" value="4FE4S_MOW_BIS_MGD"/>
    <property type="match status" value="1"/>
</dbReference>
<proteinExistence type="inferred from homology"/>
<comment type="caution">
    <text evidence="6">The sequence shown here is derived from an EMBL/GenBank/DDBJ whole genome shotgun (WGS) entry which is preliminary data.</text>
</comment>
<dbReference type="Proteomes" id="UP000289703">
    <property type="component" value="Unassembled WGS sequence"/>
</dbReference>
<dbReference type="InterPro" id="IPR009010">
    <property type="entry name" value="Asp_de-COase-like_dom_sf"/>
</dbReference>
<dbReference type="Gene3D" id="3.40.228.10">
    <property type="entry name" value="Dimethylsulfoxide Reductase, domain 2"/>
    <property type="match status" value="1"/>
</dbReference>
<accession>A0A4Q1JJJ4</accession>
<feature type="domain" description="4Fe-4S Mo/W bis-MGD-type" evidence="5">
    <location>
        <begin position="1"/>
        <end position="58"/>
    </location>
</feature>
<dbReference type="EMBL" id="SAXA01000017">
    <property type="protein sequence ID" value="RXQ88831.1"/>
    <property type="molecule type" value="Genomic_DNA"/>
</dbReference>
<dbReference type="SUPFAM" id="SSF50692">
    <property type="entry name" value="ADC-like"/>
    <property type="match status" value="1"/>
</dbReference>
<dbReference type="Gene3D" id="2.40.40.20">
    <property type="match status" value="1"/>
</dbReference>
<dbReference type="PANTHER" id="PTHR43742:SF6">
    <property type="entry name" value="OXIDOREDUCTASE YYAE-RELATED"/>
    <property type="match status" value="1"/>
</dbReference>
<dbReference type="GO" id="GO:0046872">
    <property type="term" value="F:metal ion binding"/>
    <property type="evidence" value="ECO:0007669"/>
    <property type="project" value="UniProtKB-KW"/>
</dbReference>
<dbReference type="PANTHER" id="PTHR43742">
    <property type="entry name" value="TRIMETHYLAMINE-N-OXIDE REDUCTASE"/>
    <property type="match status" value="1"/>
</dbReference>
<evidence type="ECO:0000313" key="7">
    <source>
        <dbReference type="Proteomes" id="UP000289703"/>
    </source>
</evidence>
<keyword evidence="3" id="KW-0408">Iron</keyword>
<evidence type="ECO:0000256" key="4">
    <source>
        <dbReference type="ARBA" id="ARBA00023014"/>
    </source>
</evidence>
<organism evidence="6 7">
    <name type="scientific">Ancylomarina salipaludis</name>
    <dbReference type="NCBI Taxonomy" id="2501299"/>
    <lineage>
        <taxon>Bacteria</taxon>
        <taxon>Pseudomonadati</taxon>
        <taxon>Bacteroidota</taxon>
        <taxon>Bacteroidia</taxon>
        <taxon>Marinilabiliales</taxon>
        <taxon>Marinifilaceae</taxon>
        <taxon>Ancylomarina</taxon>
    </lineage>
</organism>
<gene>
    <name evidence="6" type="ORF">EO244_14980</name>
</gene>
<protein>
    <recommendedName>
        <fullName evidence="5">4Fe-4S Mo/W bis-MGD-type domain-containing protein</fullName>
    </recommendedName>
</protein>
<dbReference type="GO" id="GO:0051536">
    <property type="term" value="F:iron-sulfur cluster binding"/>
    <property type="evidence" value="ECO:0007669"/>
    <property type="project" value="UniProtKB-KW"/>
</dbReference>
<evidence type="ECO:0000256" key="1">
    <source>
        <dbReference type="ARBA" id="ARBA00010312"/>
    </source>
</evidence>
<dbReference type="GO" id="GO:0043546">
    <property type="term" value="F:molybdopterin cofactor binding"/>
    <property type="evidence" value="ECO:0007669"/>
    <property type="project" value="InterPro"/>
</dbReference>
<evidence type="ECO:0000313" key="6">
    <source>
        <dbReference type="EMBL" id="RXQ88831.1"/>
    </source>
</evidence>
<dbReference type="Pfam" id="PF00384">
    <property type="entry name" value="Molybdopterin"/>
    <property type="match status" value="1"/>
</dbReference>
<comment type="similarity">
    <text evidence="1">Belongs to the prokaryotic molybdopterin-containing oxidoreductase family.</text>
</comment>
<dbReference type="InterPro" id="IPR050612">
    <property type="entry name" value="Prok_Mopterin_Oxidored"/>
</dbReference>
<dbReference type="Gene3D" id="2.20.25.90">
    <property type="entry name" value="ADC-like domains"/>
    <property type="match status" value="1"/>
</dbReference>
<evidence type="ECO:0000256" key="3">
    <source>
        <dbReference type="ARBA" id="ARBA00023004"/>
    </source>
</evidence>
<dbReference type="Pfam" id="PF01568">
    <property type="entry name" value="Molydop_binding"/>
    <property type="match status" value="1"/>
</dbReference>
<name>A0A4Q1JJJ4_9BACT</name>